<comment type="caution">
    <text evidence="12">The sequence shown here is derived from an EMBL/GenBank/DDBJ whole genome shotgun (WGS) entry which is preliminary data.</text>
</comment>
<keyword evidence="5 10" id="KW-0547">Nucleotide-binding</keyword>
<dbReference type="RefSeq" id="WP_145084548.1">
    <property type="nucleotide sequence ID" value="NZ_VLKH01000008.1"/>
</dbReference>
<feature type="domain" description="ABC transporter" evidence="11">
    <location>
        <begin position="2"/>
        <end position="238"/>
    </location>
</feature>
<dbReference type="NCBIfam" id="TIGR01166">
    <property type="entry name" value="cbiO"/>
    <property type="match status" value="1"/>
</dbReference>
<dbReference type="GO" id="GO:0005524">
    <property type="term" value="F:ATP binding"/>
    <property type="evidence" value="ECO:0007669"/>
    <property type="project" value="UniProtKB-UniRule"/>
</dbReference>
<dbReference type="InterPro" id="IPR027417">
    <property type="entry name" value="P-loop_NTPase"/>
</dbReference>
<accession>A0A562J639</accession>
<dbReference type="SUPFAM" id="SSF52540">
    <property type="entry name" value="P-loop containing nucleoside triphosphate hydrolases"/>
    <property type="match status" value="1"/>
</dbReference>
<evidence type="ECO:0000256" key="2">
    <source>
        <dbReference type="ARBA" id="ARBA00005417"/>
    </source>
</evidence>
<comment type="function">
    <text evidence="9">Probably part of an ABC transporter complex. Responsible for energy coupling to the transport system.</text>
</comment>
<dbReference type="OrthoDB" id="9784332at2"/>
<evidence type="ECO:0000256" key="8">
    <source>
        <dbReference type="ARBA" id="ARBA00023136"/>
    </source>
</evidence>
<protein>
    <recommendedName>
        <fullName evidence="10">ABC transporter ATP-binding protein</fullName>
    </recommendedName>
</protein>
<proteinExistence type="inferred from homology"/>
<dbReference type="FunFam" id="3.40.50.300:FF:000224">
    <property type="entry name" value="Energy-coupling factor transporter ATP-binding protein EcfA"/>
    <property type="match status" value="1"/>
</dbReference>
<evidence type="ECO:0000256" key="5">
    <source>
        <dbReference type="ARBA" id="ARBA00022741"/>
    </source>
</evidence>
<comment type="subcellular location">
    <subcellularLocation>
        <location evidence="1 10">Cell membrane</location>
        <topology evidence="1 10">Peripheral membrane protein</topology>
    </subcellularLocation>
</comment>
<keyword evidence="8 10" id="KW-0472">Membrane</keyword>
<gene>
    <name evidence="12" type="ORF">LY60_02666</name>
</gene>
<dbReference type="InterPro" id="IPR015856">
    <property type="entry name" value="ABC_transpr_CbiO/EcfA_su"/>
</dbReference>
<dbReference type="GO" id="GO:0042626">
    <property type="term" value="F:ATPase-coupled transmembrane transporter activity"/>
    <property type="evidence" value="ECO:0007669"/>
    <property type="project" value="TreeGrafter"/>
</dbReference>
<dbReference type="Proteomes" id="UP000315343">
    <property type="component" value="Unassembled WGS sequence"/>
</dbReference>
<dbReference type="GO" id="GO:0016887">
    <property type="term" value="F:ATP hydrolysis activity"/>
    <property type="evidence" value="ECO:0007669"/>
    <property type="project" value="InterPro"/>
</dbReference>
<comment type="similarity">
    <text evidence="2 10">Belongs to the ABC transporter superfamily.</text>
</comment>
<keyword evidence="3 10" id="KW-0813">Transport</keyword>
<sequence length="262" mass="30247">MLEMLNVSYMYEDKTIALNNVSIDLKKGKKIGIIGSNGAGKSTLFMNFLGLLKPTKGKIFFDGKELKYDKKTLDNLRKNVGIVFQDPDKQIFFSNVYDDIAFALKNLKYNEEEIKQRVESSIRNTNIAHLRNKPVHFLSYGQKKNVSIAGTVVMDQKIIFFDEPNAGLDYPSKENVKNILNNLTERENKIIVISSHDMNFIYEICDYIYILNKGCILAEGETREIFLRKEILDEAALEEPFLIKIHKYFGKPICKSEKELFY</sequence>
<evidence type="ECO:0000256" key="10">
    <source>
        <dbReference type="RuleBase" id="RU364103"/>
    </source>
</evidence>
<evidence type="ECO:0000256" key="6">
    <source>
        <dbReference type="ARBA" id="ARBA00022840"/>
    </source>
</evidence>
<dbReference type="GO" id="GO:0043190">
    <property type="term" value="C:ATP-binding cassette (ABC) transporter complex"/>
    <property type="evidence" value="ECO:0007669"/>
    <property type="project" value="TreeGrafter"/>
</dbReference>
<dbReference type="SMART" id="SM00382">
    <property type="entry name" value="AAA"/>
    <property type="match status" value="1"/>
</dbReference>
<dbReference type="PROSITE" id="PS50893">
    <property type="entry name" value="ABC_TRANSPORTER_2"/>
    <property type="match status" value="1"/>
</dbReference>
<dbReference type="AlphaFoldDB" id="A0A562J639"/>
<dbReference type="GO" id="GO:0006824">
    <property type="term" value="P:cobalt ion transport"/>
    <property type="evidence" value="ECO:0007669"/>
    <property type="project" value="InterPro"/>
</dbReference>
<evidence type="ECO:0000259" key="11">
    <source>
        <dbReference type="PROSITE" id="PS50893"/>
    </source>
</evidence>
<dbReference type="PANTHER" id="PTHR43553">
    <property type="entry name" value="HEAVY METAL TRANSPORTER"/>
    <property type="match status" value="1"/>
</dbReference>
<evidence type="ECO:0000256" key="9">
    <source>
        <dbReference type="ARBA" id="ARBA00025157"/>
    </source>
</evidence>
<keyword evidence="7" id="KW-1278">Translocase</keyword>
<name>A0A562J639_9FIRM</name>
<dbReference type="InterPro" id="IPR003593">
    <property type="entry name" value="AAA+_ATPase"/>
</dbReference>
<dbReference type="InterPro" id="IPR005876">
    <property type="entry name" value="Co_trans_ATP-bd"/>
</dbReference>
<dbReference type="InterPro" id="IPR003439">
    <property type="entry name" value="ABC_transporter-like_ATP-bd"/>
</dbReference>
<comment type="function">
    <text evidence="10">Part of an ABC transporter complex. Responsible for energy coupling to the transport system.</text>
</comment>
<evidence type="ECO:0000313" key="12">
    <source>
        <dbReference type="EMBL" id="TWH78641.1"/>
    </source>
</evidence>
<evidence type="ECO:0000313" key="13">
    <source>
        <dbReference type="Proteomes" id="UP000315343"/>
    </source>
</evidence>
<organism evidence="12 13">
    <name type="scientific">Sedimentibacter saalensis</name>
    <dbReference type="NCBI Taxonomy" id="130788"/>
    <lineage>
        <taxon>Bacteria</taxon>
        <taxon>Bacillati</taxon>
        <taxon>Bacillota</taxon>
        <taxon>Tissierellia</taxon>
        <taxon>Sedimentibacter</taxon>
    </lineage>
</organism>
<reference evidence="12 13" key="1">
    <citation type="submission" date="2019-07" db="EMBL/GenBank/DDBJ databases">
        <title>Genomic Encyclopedia of Type Strains, Phase I: the one thousand microbial genomes (KMG-I) project.</title>
        <authorList>
            <person name="Kyrpides N."/>
        </authorList>
    </citation>
    <scope>NUCLEOTIDE SEQUENCE [LARGE SCALE GENOMIC DNA]</scope>
    <source>
        <strain evidence="12 13">DSM 13558</strain>
    </source>
</reference>
<evidence type="ECO:0000256" key="7">
    <source>
        <dbReference type="ARBA" id="ARBA00022967"/>
    </source>
</evidence>
<keyword evidence="6 10" id="KW-0067">ATP-binding</keyword>
<evidence type="ECO:0000256" key="3">
    <source>
        <dbReference type="ARBA" id="ARBA00022448"/>
    </source>
</evidence>
<dbReference type="CDD" id="cd03225">
    <property type="entry name" value="ABC_cobalt_CbiO_domain1"/>
    <property type="match status" value="1"/>
</dbReference>
<dbReference type="PANTHER" id="PTHR43553:SF24">
    <property type="entry name" value="ENERGY-COUPLING FACTOR TRANSPORTER ATP-BINDING PROTEIN ECFA1"/>
    <property type="match status" value="1"/>
</dbReference>
<dbReference type="Gene3D" id="3.40.50.300">
    <property type="entry name" value="P-loop containing nucleotide triphosphate hydrolases"/>
    <property type="match status" value="1"/>
</dbReference>
<evidence type="ECO:0000256" key="1">
    <source>
        <dbReference type="ARBA" id="ARBA00004202"/>
    </source>
</evidence>
<keyword evidence="13" id="KW-1185">Reference proteome</keyword>
<keyword evidence="4 10" id="KW-1003">Cell membrane</keyword>
<dbReference type="InterPro" id="IPR050095">
    <property type="entry name" value="ECF_ABC_transporter_ATP-bd"/>
</dbReference>
<evidence type="ECO:0000256" key="4">
    <source>
        <dbReference type="ARBA" id="ARBA00022475"/>
    </source>
</evidence>
<dbReference type="Pfam" id="PF00005">
    <property type="entry name" value="ABC_tran"/>
    <property type="match status" value="1"/>
</dbReference>
<dbReference type="EMBL" id="VLKH01000008">
    <property type="protein sequence ID" value="TWH78641.1"/>
    <property type="molecule type" value="Genomic_DNA"/>
</dbReference>